<dbReference type="Proteomes" id="UP000321917">
    <property type="component" value="Unassembled WGS sequence"/>
</dbReference>
<keyword evidence="4" id="KW-1185">Reference proteome</keyword>
<feature type="coiled-coil region" evidence="1">
    <location>
        <begin position="50"/>
        <end position="93"/>
    </location>
</feature>
<dbReference type="EMBL" id="VOLQ01000010">
    <property type="protein sequence ID" value="TWX68389.1"/>
    <property type="molecule type" value="Genomic_DNA"/>
</dbReference>
<sequence length="483" mass="55960">MEIKTYTDTYFTSQVKSLLTRIYGRSQLNDSVLERAVEYYEKQPFIQHKLDELKKNIEKISAQTATDKAKKLLLRLQREQRNYHNELRFERNDRHHHLYNICEEIIKLSEGDCFEESNRKSAQLLGTIQLVSPTQGRKIALTNEQHKPLYKSVLCLRLLDRLCMDKHIVEPYIKDALADTNAEQYQSLAEDNPEVYQAFVENIKVPLVMAALLQDIGNNHPASLAILYGVDYQQNPHRTLPIEERKALLQINYRETVKYLIDGIGAAMYIGNSKKDRDKHNDLEHKKLLFIKHLLKSAVNPKEGIGNLLKVPQIYSSIILSTKDSYNYKLLPKVYQVLNQNAERGACSQRVVNALTKITGHFPQGYGVTYIPYDQDINDRYEYAIVSQLYPDHADQPICRTATRNLAFISYGQVIAIKKSANLYFTKTAKSFSTITKERLHEILELLVSNSHERKQLDLLPRCWQPGEFFTININQKLWNKGK</sequence>
<proteinExistence type="predicted"/>
<evidence type="ECO:0000256" key="1">
    <source>
        <dbReference type="SAM" id="Coils"/>
    </source>
</evidence>
<accession>A0A5C6QHQ0</accession>
<dbReference type="RefSeq" id="WP_146799783.1">
    <property type="nucleotide sequence ID" value="NZ_VOLP01000015.1"/>
</dbReference>
<evidence type="ECO:0000313" key="2">
    <source>
        <dbReference type="EMBL" id="TWX58266.1"/>
    </source>
</evidence>
<protein>
    <submittedName>
        <fullName evidence="3">Uncharacterized protein</fullName>
    </submittedName>
</protein>
<comment type="caution">
    <text evidence="3">The sequence shown here is derived from an EMBL/GenBank/DDBJ whole genome shotgun (WGS) entry which is preliminary data.</text>
</comment>
<evidence type="ECO:0000313" key="4">
    <source>
        <dbReference type="Proteomes" id="UP000321525"/>
    </source>
</evidence>
<evidence type="ECO:0000313" key="3">
    <source>
        <dbReference type="EMBL" id="TWX68389.1"/>
    </source>
</evidence>
<dbReference type="EMBL" id="VOLR01000016">
    <property type="protein sequence ID" value="TWX58266.1"/>
    <property type="molecule type" value="Genomic_DNA"/>
</dbReference>
<dbReference type="AlphaFoldDB" id="A0A5C6QHQ0"/>
<organism evidence="3 5">
    <name type="scientific">Colwellia hornerae</name>
    <dbReference type="NCBI Taxonomy" id="89402"/>
    <lineage>
        <taxon>Bacteria</taxon>
        <taxon>Pseudomonadati</taxon>
        <taxon>Pseudomonadota</taxon>
        <taxon>Gammaproteobacteria</taxon>
        <taxon>Alteromonadales</taxon>
        <taxon>Colwelliaceae</taxon>
        <taxon>Colwellia</taxon>
    </lineage>
</organism>
<keyword evidence="1" id="KW-0175">Coiled coil</keyword>
<dbReference type="OrthoDB" id="5751334at2"/>
<dbReference type="Proteomes" id="UP000321525">
    <property type="component" value="Unassembled WGS sequence"/>
</dbReference>
<name>A0A5C6QHQ0_9GAMM</name>
<reference evidence="3 5" key="1">
    <citation type="submission" date="2019-07" db="EMBL/GenBank/DDBJ databases">
        <title>Genomes of sea-ice associated Colwellia species.</title>
        <authorList>
            <person name="Bowman J.P."/>
        </authorList>
    </citation>
    <scope>NUCLEOTIDE SEQUENCE [LARGE SCALE GENOMIC DNA]</scope>
    <source>
        <strain evidence="2 4">ACAM 607</strain>
        <strain evidence="3 5">IC036</strain>
    </source>
</reference>
<evidence type="ECO:0000313" key="5">
    <source>
        <dbReference type="Proteomes" id="UP000321917"/>
    </source>
</evidence>
<gene>
    <name evidence="2" type="ORF">ESZ26_12255</name>
    <name evidence="3" type="ORF">ESZ27_07200</name>
</gene>